<dbReference type="InterPro" id="IPR007345">
    <property type="entry name" value="Polysacch_pyruvyl_Trfase"/>
</dbReference>
<comment type="caution">
    <text evidence="2">The sequence shown here is derived from an EMBL/GenBank/DDBJ whole genome shotgun (WGS) entry which is preliminary data.</text>
</comment>
<protein>
    <submittedName>
        <fullName evidence="2">Polysaccharide pyruvyl transferase family protein</fullName>
    </submittedName>
</protein>
<evidence type="ECO:0000313" key="3">
    <source>
        <dbReference type="Proteomes" id="UP000642107"/>
    </source>
</evidence>
<organism evidence="2 3">
    <name type="scientific">Flavimobilis rhizosphaerae</name>
    <dbReference type="NCBI Taxonomy" id="2775421"/>
    <lineage>
        <taxon>Bacteria</taxon>
        <taxon>Bacillati</taxon>
        <taxon>Actinomycetota</taxon>
        <taxon>Actinomycetes</taxon>
        <taxon>Micrococcales</taxon>
        <taxon>Jonesiaceae</taxon>
        <taxon>Flavimobilis</taxon>
    </lineage>
</organism>
<keyword evidence="2" id="KW-0808">Transferase</keyword>
<dbReference type="EMBL" id="JACZDF010000002">
    <property type="protein sequence ID" value="MBD9698950.1"/>
    <property type="molecule type" value="Genomic_DNA"/>
</dbReference>
<reference evidence="2 3" key="1">
    <citation type="submission" date="2020-09" db="EMBL/GenBank/DDBJ databases">
        <title>Flavimobilis rhizosphaerae sp. nov., isolated from rhizosphere soil of Spartina alterniflora.</title>
        <authorList>
            <person name="Hanqin C."/>
        </authorList>
    </citation>
    <scope>NUCLEOTIDE SEQUENCE [LARGE SCALE GENOMIC DNA]</scope>
    <source>
        <strain evidence="2 3">GY 10621</strain>
    </source>
</reference>
<evidence type="ECO:0000259" key="1">
    <source>
        <dbReference type="Pfam" id="PF04230"/>
    </source>
</evidence>
<gene>
    <name evidence="2" type="ORF">IGS67_05500</name>
</gene>
<dbReference type="Pfam" id="PF04230">
    <property type="entry name" value="PS_pyruv_trans"/>
    <property type="match status" value="1"/>
</dbReference>
<evidence type="ECO:0000313" key="2">
    <source>
        <dbReference type="EMBL" id="MBD9698950.1"/>
    </source>
</evidence>
<dbReference type="RefSeq" id="WP_192278623.1">
    <property type="nucleotide sequence ID" value="NZ_JACZDF010000002.1"/>
</dbReference>
<feature type="domain" description="Polysaccharide pyruvyl transferase" evidence="1">
    <location>
        <begin position="28"/>
        <end position="326"/>
    </location>
</feature>
<proteinExistence type="predicted"/>
<dbReference type="Proteomes" id="UP000642107">
    <property type="component" value="Unassembled WGS sequence"/>
</dbReference>
<name>A0ABR9DSL1_9MICO</name>
<dbReference type="GO" id="GO:0016740">
    <property type="term" value="F:transferase activity"/>
    <property type="evidence" value="ECO:0007669"/>
    <property type="project" value="UniProtKB-KW"/>
</dbReference>
<accession>A0ABR9DSL1</accession>
<keyword evidence="3" id="KW-1185">Reference proteome</keyword>
<sequence>MARILLRSAQDPAAVLPAAESLRRMGGNAGNLLYAHAVHRALSVAGTEVVAGAFDLEELDDPRAWAADVSSRYDRFVIPMSNAFRASFTDDLERLAAAVELLDIPVTVVGVGAQTTLEAIDGDGPLVMGRTGSARLPGARGASRHDAVVRRFVDAVLERSASIGVRGDLTRRYLVGLGVDPQRVDVIGCPSLFTWGPDLRVRQPQLPLLPDARISLNIDHRVDGVADLVEHNAARYPGLTVAVQDFRSMCAVVHGVDEFDMTRHDVRLPIHTGHPLYRERRMLFHPNPWGWIDTLGREDLVVGTRLHGNVAGILGGTPAHLLVHDSRTLELAEYHAIPSTRIDVLDGVPDVAELAARTDYERFHALQPERFATYLDFLRRNGLETVFDEGRDATAFDAAIARGRRVGPVRPSVTFLQKVRRRLARFRG</sequence>